<dbReference type="GO" id="GO:0052651">
    <property type="term" value="P:monoacylglycerol catabolic process"/>
    <property type="evidence" value="ECO:0007669"/>
    <property type="project" value="TreeGrafter"/>
</dbReference>
<dbReference type="OMA" id="YELHNCL"/>
<dbReference type="Pfam" id="PF00561">
    <property type="entry name" value="Abhydrolase_1"/>
    <property type="match status" value="1"/>
</dbReference>
<keyword evidence="4" id="KW-1185">Reference proteome</keyword>
<dbReference type="AlphaFoldDB" id="A0A0L0C1M8"/>
<protein>
    <recommendedName>
        <fullName evidence="2">AB hydrolase-1 domain-containing protein</fullName>
    </recommendedName>
</protein>
<dbReference type="GO" id="GO:0047372">
    <property type="term" value="F:monoacylglycerol lipase activity"/>
    <property type="evidence" value="ECO:0007669"/>
    <property type="project" value="TreeGrafter"/>
</dbReference>
<dbReference type="GO" id="GO:0005789">
    <property type="term" value="C:endoplasmic reticulum membrane"/>
    <property type="evidence" value="ECO:0007669"/>
    <property type="project" value="TreeGrafter"/>
</dbReference>
<feature type="transmembrane region" description="Helical" evidence="1">
    <location>
        <begin position="7"/>
        <end position="27"/>
    </location>
</feature>
<keyword evidence="1" id="KW-1133">Transmembrane helix</keyword>
<proteinExistence type="predicted"/>
<dbReference type="STRING" id="7375.A0A0L0C1M8"/>
<dbReference type="OrthoDB" id="10249433at2759"/>
<evidence type="ECO:0000259" key="2">
    <source>
        <dbReference type="Pfam" id="PF00561"/>
    </source>
</evidence>
<accession>A0A0L0C1M8</accession>
<feature type="transmembrane region" description="Helical" evidence="1">
    <location>
        <begin position="33"/>
        <end position="53"/>
    </location>
</feature>
<dbReference type="InterPro" id="IPR000073">
    <property type="entry name" value="AB_hydrolase_1"/>
</dbReference>
<dbReference type="SUPFAM" id="SSF53474">
    <property type="entry name" value="alpha/beta-Hydrolases"/>
    <property type="match status" value="1"/>
</dbReference>
<dbReference type="PANTHER" id="PTHR12277:SF194">
    <property type="entry name" value="FI04476P"/>
    <property type="match status" value="1"/>
</dbReference>
<dbReference type="GO" id="GO:0006660">
    <property type="term" value="P:phosphatidylserine catabolic process"/>
    <property type="evidence" value="ECO:0007669"/>
    <property type="project" value="TreeGrafter"/>
</dbReference>
<name>A0A0L0C1M8_LUCCU</name>
<keyword evidence="1" id="KW-0472">Membrane</keyword>
<feature type="domain" description="AB hydrolase-1" evidence="2">
    <location>
        <begin position="194"/>
        <end position="299"/>
    </location>
</feature>
<dbReference type="EMBL" id="JRES01001007">
    <property type="protein sequence ID" value="KNC26176.1"/>
    <property type="molecule type" value="Genomic_DNA"/>
</dbReference>
<sequence>MYESYRFLNSLFRATIIPGVFIIIWLTGLISLATVQICLIGFSVVFIVLPLIFRYSVTIQRGILFLTFITYPRDLDLNNPSSVGLYATRSFFLDVPDSDVEKEQDDSEHGVLSHKPATVRIGVWHVLPKQVVKRFAKEMQLGPDAHEDLQNVTDIKDDNLDELEPELKSTFPIVNSENEQLFYERLLKMPDNNIVLYCHGNTASRGSGHRIDVYKLLRNLGYHVISFDYRGYGDSDDVSPTEEGVVRDALAVYYYIRNITTNPVFIWGHSLGTGVATNMLSKLNNLDEKGVRGVILEAPFTNIKDEIRMHPFARPFKHLPWFDHTISRPMYANSLRFESDQHISEFRQPILIVHAEDDYVVPFQLGYRLYRIALDTRGKAWGPVEFHRFEGSRKYGHKFICHAPELPDLIRNFINNYRNEIF</sequence>
<dbReference type="Proteomes" id="UP000037069">
    <property type="component" value="Unassembled WGS sequence"/>
</dbReference>
<dbReference type="PANTHER" id="PTHR12277">
    <property type="entry name" value="ALPHA/BETA HYDROLASE DOMAIN-CONTAINING PROTEIN"/>
    <property type="match status" value="1"/>
</dbReference>
<evidence type="ECO:0000313" key="3">
    <source>
        <dbReference type="EMBL" id="KNC26176.1"/>
    </source>
</evidence>
<reference evidence="3 4" key="1">
    <citation type="journal article" date="2015" name="Nat. Commun.">
        <title>Lucilia cuprina genome unlocks parasitic fly biology to underpin future interventions.</title>
        <authorList>
            <person name="Anstead C.A."/>
            <person name="Korhonen P.K."/>
            <person name="Young N.D."/>
            <person name="Hall R.S."/>
            <person name="Jex A.R."/>
            <person name="Murali S.C."/>
            <person name="Hughes D.S."/>
            <person name="Lee S.F."/>
            <person name="Perry T."/>
            <person name="Stroehlein A.J."/>
            <person name="Ansell B.R."/>
            <person name="Breugelmans B."/>
            <person name="Hofmann A."/>
            <person name="Qu J."/>
            <person name="Dugan S."/>
            <person name="Lee S.L."/>
            <person name="Chao H."/>
            <person name="Dinh H."/>
            <person name="Han Y."/>
            <person name="Doddapaneni H.V."/>
            <person name="Worley K.C."/>
            <person name="Muzny D.M."/>
            <person name="Ioannidis P."/>
            <person name="Waterhouse R.M."/>
            <person name="Zdobnov E.M."/>
            <person name="James P.J."/>
            <person name="Bagnall N.H."/>
            <person name="Kotze A.C."/>
            <person name="Gibbs R.A."/>
            <person name="Richards S."/>
            <person name="Batterham P."/>
            <person name="Gasser R.B."/>
        </authorList>
    </citation>
    <scope>NUCLEOTIDE SEQUENCE [LARGE SCALE GENOMIC DNA]</scope>
    <source>
        <strain evidence="3 4">LS</strain>
        <tissue evidence="3">Full body</tissue>
    </source>
</reference>
<gene>
    <name evidence="3" type="ORF">FF38_06700</name>
</gene>
<keyword evidence="1" id="KW-0812">Transmembrane</keyword>
<evidence type="ECO:0000256" key="1">
    <source>
        <dbReference type="SAM" id="Phobius"/>
    </source>
</evidence>
<organism evidence="3 4">
    <name type="scientific">Lucilia cuprina</name>
    <name type="common">Green bottle fly</name>
    <name type="synonym">Australian sheep blowfly</name>
    <dbReference type="NCBI Taxonomy" id="7375"/>
    <lineage>
        <taxon>Eukaryota</taxon>
        <taxon>Metazoa</taxon>
        <taxon>Ecdysozoa</taxon>
        <taxon>Arthropoda</taxon>
        <taxon>Hexapoda</taxon>
        <taxon>Insecta</taxon>
        <taxon>Pterygota</taxon>
        <taxon>Neoptera</taxon>
        <taxon>Endopterygota</taxon>
        <taxon>Diptera</taxon>
        <taxon>Brachycera</taxon>
        <taxon>Muscomorpha</taxon>
        <taxon>Oestroidea</taxon>
        <taxon>Calliphoridae</taxon>
        <taxon>Luciliinae</taxon>
        <taxon>Lucilia</taxon>
    </lineage>
</organism>
<dbReference type="Gene3D" id="3.40.50.1820">
    <property type="entry name" value="alpha/beta hydrolase"/>
    <property type="match status" value="1"/>
</dbReference>
<comment type="caution">
    <text evidence="3">The sequence shown here is derived from an EMBL/GenBank/DDBJ whole genome shotgun (WGS) entry which is preliminary data.</text>
</comment>
<dbReference type="InterPro" id="IPR029058">
    <property type="entry name" value="AB_hydrolase_fold"/>
</dbReference>
<dbReference type="GO" id="GO:0004622">
    <property type="term" value="F:phosphatidylcholine lysophospholipase activity"/>
    <property type="evidence" value="ECO:0007669"/>
    <property type="project" value="TreeGrafter"/>
</dbReference>
<evidence type="ECO:0000313" key="4">
    <source>
        <dbReference type="Proteomes" id="UP000037069"/>
    </source>
</evidence>